<evidence type="ECO:0000259" key="1">
    <source>
        <dbReference type="Pfam" id="PF00561"/>
    </source>
</evidence>
<sequence>MFQKGDKGKPVVILPGMGVSFDSWHEVCHRISTTNRVIMIHRPGIGNSEIGYEERHIYQFTNELNELFRKLKIDEKIILVGHSYGGLCVQHFVKRFPEKVCGVVLVDASSVDSYKLDELELSFLEGQTNELLIKEWLKKADQDAEALKDELKPELTDRQKKLPHDAQQRLLEFGVKPEFYRALASELKCWDEDAKSIKKLGTFRNLPLTVIARDPSYQMEIAKAQNIPLWEMEKFESVWRDLILDQLNLSTQSEFIEAKGAGHSVHIDAPDVISLAINKMNNLLQPSK</sequence>
<dbReference type="PANTHER" id="PTHR43798">
    <property type="entry name" value="MONOACYLGLYCEROL LIPASE"/>
    <property type="match status" value="1"/>
</dbReference>
<evidence type="ECO:0000313" key="3">
    <source>
        <dbReference type="Proteomes" id="UP000076623"/>
    </source>
</evidence>
<dbReference type="InterPro" id="IPR029058">
    <property type="entry name" value="AB_hydrolase_fold"/>
</dbReference>
<evidence type="ECO:0000313" key="2">
    <source>
        <dbReference type="EMBL" id="ANC79280.1"/>
    </source>
</evidence>
<organism evidence="2 3">
    <name type="scientific">Fictibacillus phosphorivorans</name>
    <dbReference type="NCBI Taxonomy" id="1221500"/>
    <lineage>
        <taxon>Bacteria</taxon>
        <taxon>Bacillati</taxon>
        <taxon>Bacillota</taxon>
        <taxon>Bacilli</taxon>
        <taxon>Bacillales</taxon>
        <taxon>Fictibacillaceae</taxon>
        <taxon>Fictibacillus</taxon>
    </lineage>
</organism>
<dbReference type="SUPFAM" id="SSF53474">
    <property type="entry name" value="alpha/beta-Hydrolases"/>
    <property type="match status" value="1"/>
</dbReference>
<reference evidence="2 3" key="1">
    <citation type="submission" date="2016-04" db="EMBL/GenBank/DDBJ databases">
        <title>Complete genome sequence of Fictibacillus phosphorivorans G25-29, a strain toxic to nematodes.</title>
        <authorList>
            <person name="Zheng Z."/>
        </authorList>
    </citation>
    <scope>NUCLEOTIDE SEQUENCE [LARGE SCALE GENOMIC DNA]</scope>
    <source>
        <strain evidence="2 3">G25-29</strain>
    </source>
</reference>
<accession>A0A160ISF3</accession>
<dbReference type="Proteomes" id="UP000076623">
    <property type="component" value="Chromosome"/>
</dbReference>
<proteinExistence type="predicted"/>
<protein>
    <recommendedName>
        <fullName evidence="1">AB hydrolase-1 domain-containing protein</fullName>
    </recommendedName>
</protein>
<dbReference type="AlphaFoldDB" id="A0A160ISF3"/>
<dbReference type="KEGG" id="fpn:ABE65_004945"/>
<dbReference type="InterPro" id="IPR050266">
    <property type="entry name" value="AB_hydrolase_sf"/>
</dbReference>
<keyword evidence="3" id="KW-1185">Reference proteome</keyword>
<name>A0A160ISF3_9BACL</name>
<dbReference type="InterPro" id="IPR000073">
    <property type="entry name" value="AB_hydrolase_1"/>
</dbReference>
<dbReference type="PRINTS" id="PR00111">
    <property type="entry name" value="ABHYDROLASE"/>
</dbReference>
<gene>
    <name evidence="2" type="ORF">ABE65_004945</name>
</gene>
<dbReference type="STRING" id="1221500.ABE65_004945"/>
<dbReference type="EMBL" id="CP015378">
    <property type="protein sequence ID" value="ANC79280.1"/>
    <property type="molecule type" value="Genomic_DNA"/>
</dbReference>
<feature type="domain" description="AB hydrolase-1" evidence="1">
    <location>
        <begin position="9"/>
        <end position="205"/>
    </location>
</feature>
<dbReference type="Pfam" id="PF00561">
    <property type="entry name" value="Abhydrolase_1"/>
    <property type="match status" value="1"/>
</dbReference>
<dbReference type="Gene3D" id="3.40.50.1820">
    <property type="entry name" value="alpha/beta hydrolase"/>
    <property type="match status" value="1"/>
</dbReference>